<gene>
    <name evidence="1" type="ORF">H2198_001263</name>
</gene>
<dbReference type="Proteomes" id="UP001172386">
    <property type="component" value="Unassembled WGS sequence"/>
</dbReference>
<evidence type="ECO:0000313" key="1">
    <source>
        <dbReference type="EMBL" id="KAJ9662591.1"/>
    </source>
</evidence>
<reference evidence="1" key="1">
    <citation type="submission" date="2022-10" db="EMBL/GenBank/DDBJ databases">
        <title>Culturing micro-colonial fungi from biological soil crusts in the Mojave desert and describing Neophaeococcomyces mojavensis, and introducing the new genera and species Taxawa tesnikishii.</title>
        <authorList>
            <person name="Kurbessoian T."/>
            <person name="Stajich J.E."/>
        </authorList>
    </citation>
    <scope>NUCLEOTIDE SEQUENCE</scope>
    <source>
        <strain evidence="1">JES_112</strain>
    </source>
</reference>
<accession>A0ACC3AHA7</accession>
<dbReference type="EMBL" id="JAPDRQ010000014">
    <property type="protein sequence ID" value="KAJ9662591.1"/>
    <property type="molecule type" value="Genomic_DNA"/>
</dbReference>
<organism evidence="1 2">
    <name type="scientific">Neophaeococcomyces mojaviensis</name>
    <dbReference type="NCBI Taxonomy" id="3383035"/>
    <lineage>
        <taxon>Eukaryota</taxon>
        <taxon>Fungi</taxon>
        <taxon>Dikarya</taxon>
        <taxon>Ascomycota</taxon>
        <taxon>Pezizomycotina</taxon>
        <taxon>Eurotiomycetes</taxon>
        <taxon>Chaetothyriomycetidae</taxon>
        <taxon>Chaetothyriales</taxon>
        <taxon>Chaetothyriales incertae sedis</taxon>
        <taxon>Neophaeococcomyces</taxon>
    </lineage>
</organism>
<comment type="caution">
    <text evidence="1">The sequence shown here is derived from an EMBL/GenBank/DDBJ whole genome shotgun (WGS) entry which is preliminary data.</text>
</comment>
<evidence type="ECO:0000313" key="2">
    <source>
        <dbReference type="Proteomes" id="UP001172386"/>
    </source>
</evidence>
<protein>
    <submittedName>
        <fullName evidence="1">Uncharacterized protein</fullName>
    </submittedName>
</protein>
<keyword evidence="2" id="KW-1185">Reference proteome</keyword>
<sequence>MDFRQLSEIFDDTVLPDDYRTNLRSARERVAALKARVSANPQKEDIHGLLLTQAVYFCICGDFISANNYLTQLFDHAQSTSDSSLLARCSAYQVYLRCTKNVPPSLWFRIDTDTGTGVVRSVGVSPLRVRYLHQRKENRNKLASALEKFEEGVLCTYTKFPADLWMQAFPEHPQYFKDLPAVLYQEGMDYWENFKFNENAATFPSIAAYLNRMTLQYRLAGNDSNARGLLSSFSEDALSRGDLVAAAHCQLQLGDAILSPPFTSPLALNLVSVVREVGWDNDWWDKREQVFPLKRDAEAIQCYQQAHFLFEASASERGMAAVLLRYACVDIAVALLEPTQMDGKKAGDLMQSAFDHVTAAKKLFDGDITNSLILDGHLAICAILHGDLSLALQICYDVGIEARRTGNTCASEFVGMLLLRLARRLAVKEAPLQQTATLCACARACFKGLGDPYLELHAVAASARLHQRRGDIPLATKHVAIGRKLFGSIGAYFENLKAEVTGLRSSYGDLEQPYLDHDLDMLQSKYTQCMTDFDRLVSAVDSSKQNTNSASSHQPNQPDKSSSIVAMMQSLQLGGLDTSMKELWQALIGQAGSIDGLRQQYNDVIRLRRDELVINADIDAGETHLRDFLKTLGDCSIFSEELETMKTAIFQYLGDFNSARNTITRILPMSFGGTRGSSPEPKDASTLMHEMMAKAERQKFDRAVSLCFAAKDWNRGMLGVQNMLQQDPTILDGMKSADDPHVWYNMVWIACILEQNGDIGQAFEWYLNAFHVVEAHRQQLADIKDRRDIHATISSGELFLGMARIAFQFSQTFDGPCGPSQQWILASAEWKDQCLRFLELGRSRTLLDLLIVQKLAPHDIKDWSEYSYQLRLKETLSSTEDTAETKSQDGADNEPESQEKYLERIYDELMTELKSPSLSKLLPEPAIIRESNEKLYQCIPETAIVLHISSGREGLMILCITAQGIIDIHTVEMTDLELDRHIFRFAKLFRDVKSLEPSSLPSIPTCDQYLKAISGVIIEPVAQHIKTKEHVIFIPSPSLNKFPLCALIYNEEPLFLSKDVSQLPSLSVLQYLADKKHLSQKKVSVIYKDPDPTRDNTLDLSTAAAINIARSFHAKPQAATETLTQDNFIEMYEQSDVLLIATHGTQSTKSAWESSLLLHPPFRVLDLAKLRSNASLIIFEACVSGLGEESIGDDLLGFSHAVLASGATAFLGGLWKVSDEASALLMLFLFEEFKTDKGSKSLARCWRNAQKRLYGLDVAEAVAIFEDMRKDCVEAYKARLIDKELAAQLRWTLQIVTGDLRRSGACFKHPFYWAPFVLMGHAGLTLEPRLQVAVEKSVSWHDSGIAASDQTSDDQQPGNQVEQRADVNTTTTDRWSTSDFTEALPSTTPSQNRRETSPGCLGGDKSNLAEDEPETEAEANAELDAGASVKSSDDVPSLKSSLPANLVDLVALLEQDFDKVAQEFIWTLDLRDCGLSTEDIAETLLQALDISPWLSCQKPESSAPISARLKTEFHQPTCAHRLESKEKAWARSSDVSIYGYQSVHESVIWRCGLAGVFPPTQDTPGVRVVTFSNSNSNAEIFLNLDASDAHAMLHSPNDFSKNEQWRALSQITTGMLDALVELQAKGGCCDRISLLTKSAGKPLELKTLSFSDLKSSSKILLLSGGDVEILPHILASLFRDEVLKLESSIPSFRANILSRRDKQLHWIVLTAQLLNLAVALYSQSHVGEFYPPFLKNPLIRITLRGCLKSEPYIVAQLKKLACLGSMIGDKVFAFSLHLPRFEEESDTEEACWISGTCEDIVDTWGPGSIIAEPTTEPGQKIYGLRIGGDIIAPSRTPERVSLFHWSPNLLSFSLGGETFGYRQKIIIGAVKINTKCPLDEEESRRLSAASLSPCGTEPSMWVLDEKQALLQGGQYVQLSVGNVYHKIPKRTLKSWLLDNWASLEDLRIFNYFFGVQVSLCTGVARRVPLRALIEEPLLQFVDSLRISGWPALRRDAKVAFAAETAQFNAWLDSLSDTEHHTLQAVCGKLLELLKDTGFDRKGCTMRILWPAKANPYLCVRAVPDRGAWTPILKDSEWCATFAVATCLCLETEEQHCRAVRTAPWGGAGAVLSTAVCPSGAEQQHADIVVPHALTSTTVNVGAAWALEDRASYWMGEAGGETWVLVRKTPTAMAQLLVRQNRFPRFVARRMWQGRILRERTDVTFSAEEVFVGYVKELVKK</sequence>
<proteinExistence type="predicted"/>
<name>A0ACC3AHA7_9EURO</name>